<dbReference type="RefSeq" id="WP_006628814.1">
    <property type="nucleotide sequence ID" value="NZ_AOJD01000031.1"/>
</dbReference>
<comment type="caution">
    <text evidence="1">The sequence shown here is derived from an EMBL/GenBank/DDBJ whole genome shotgun (WGS) entry which is preliminary data.</text>
</comment>
<sequence>MPEVVDQDEQTIEVAGHTCRQIAVETGTSVLSKFECVDCGASTNSVTTFDQLDCETGEFDRPEEIGEPPAVDMCAHHDVDAIVSDLKDIEAVLDVEMRREPNERVGALSVRLDGDYPTTGTIEIGSVLRDHGLVINAASISPTGDLMIRLAHPEVSRFAA</sequence>
<name>M0DY51_9EURY</name>
<protein>
    <submittedName>
        <fullName evidence="1">Uncharacterized protein</fullName>
    </submittedName>
</protein>
<evidence type="ECO:0000313" key="2">
    <source>
        <dbReference type="Proteomes" id="UP000011523"/>
    </source>
</evidence>
<proteinExistence type="predicted"/>
<dbReference type="AlphaFoldDB" id="M0DY51"/>
<dbReference type="Proteomes" id="UP000011523">
    <property type="component" value="Unassembled WGS sequence"/>
</dbReference>
<keyword evidence="2" id="KW-1185">Reference proteome</keyword>
<evidence type="ECO:0000313" key="1">
    <source>
        <dbReference type="EMBL" id="ELZ38994.1"/>
    </source>
</evidence>
<reference evidence="1 2" key="1">
    <citation type="journal article" date="2014" name="PLoS Genet.">
        <title>Phylogenetically driven sequencing of extremely halophilic archaea reveals strategies for static and dynamic osmo-response.</title>
        <authorList>
            <person name="Becker E.A."/>
            <person name="Seitzer P.M."/>
            <person name="Tritt A."/>
            <person name="Larsen D."/>
            <person name="Krusor M."/>
            <person name="Yao A.I."/>
            <person name="Wu D."/>
            <person name="Madern D."/>
            <person name="Eisen J.A."/>
            <person name="Darling A.E."/>
            <person name="Facciotti M.T."/>
        </authorList>
    </citation>
    <scope>NUCLEOTIDE SEQUENCE [LARGE SCALE GENOMIC DNA]</scope>
    <source>
        <strain evidence="1 2">DSM 14210</strain>
    </source>
</reference>
<dbReference type="PATRIC" id="fig|1227485.3.peg.1078"/>
<dbReference type="EMBL" id="AOJD01000031">
    <property type="protein sequence ID" value="ELZ38994.1"/>
    <property type="molecule type" value="Genomic_DNA"/>
</dbReference>
<accession>M0DY51</accession>
<dbReference type="OrthoDB" id="330045at2157"/>
<organism evidence="1 2">
    <name type="scientific">Halorubrum tebenquichense DSM 14210</name>
    <dbReference type="NCBI Taxonomy" id="1227485"/>
    <lineage>
        <taxon>Archaea</taxon>
        <taxon>Methanobacteriati</taxon>
        <taxon>Methanobacteriota</taxon>
        <taxon>Stenosarchaea group</taxon>
        <taxon>Halobacteria</taxon>
        <taxon>Halobacteriales</taxon>
        <taxon>Haloferacaceae</taxon>
        <taxon>Halorubrum</taxon>
    </lineage>
</organism>
<gene>
    <name evidence="1" type="ORF">C472_05616</name>
</gene>